<feature type="domain" description="Orange" evidence="8">
    <location>
        <begin position="89"/>
        <end position="121"/>
    </location>
</feature>
<sequence length="233" mass="26280">MAAASDSVVAAKTQSFVFQVSKPLMEKKRRARINKCLNQLKSLLESVCSNNIRKRKLEKADILELTVKHLMHLQNTKRGIPTVCDSAEYHAGYRSCMATVSHYLLASDADRDSRSIMLTNLTSAPNRARVPDFSTAESDPARIPAPTSTLRRPHKVPLKTDAPYPNLQQTSDRYYCSTPKRIEICDMDKISFNAQAGAHGSEKLKTTHFSLKNSDVDECCNFSEALKNYWRPW</sequence>
<dbReference type="SMART" id="SM00353">
    <property type="entry name" value="HLH"/>
    <property type="match status" value="1"/>
</dbReference>
<dbReference type="SMART" id="SM00511">
    <property type="entry name" value="ORANGE"/>
    <property type="match status" value="1"/>
</dbReference>
<evidence type="ECO:0000256" key="2">
    <source>
        <dbReference type="ARBA" id="ARBA00022491"/>
    </source>
</evidence>
<dbReference type="InterPro" id="IPR036638">
    <property type="entry name" value="HLH_DNA-bd_sf"/>
</dbReference>
<evidence type="ECO:0000259" key="8">
    <source>
        <dbReference type="PROSITE" id="PS51054"/>
    </source>
</evidence>
<feature type="region of interest" description="Disordered" evidence="6">
    <location>
        <begin position="129"/>
        <end position="163"/>
    </location>
</feature>
<accession>A0A8C1YWB0</accession>
<evidence type="ECO:0000256" key="3">
    <source>
        <dbReference type="ARBA" id="ARBA00023015"/>
    </source>
</evidence>
<keyword evidence="2" id="KW-0678">Repressor</keyword>
<dbReference type="SUPFAM" id="SSF47459">
    <property type="entry name" value="HLH, helix-loop-helix DNA-binding domain"/>
    <property type="match status" value="1"/>
</dbReference>
<protein>
    <submittedName>
        <fullName evidence="9">Enhancer of split mgamma protein-like</fullName>
    </submittedName>
</protein>
<dbReference type="AlphaFoldDB" id="A0A8C1YWB0"/>
<evidence type="ECO:0000259" key="7">
    <source>
        <dbReference type="PROSITE" id="PS50888"/>
    </source>
</evidence>
<keyword evidence="4" id="KW-0804">Transcription</keyword>
<reference evidence="9" key="1">
    <citation type="submission" date="2025-08" db="UniProtKB">
        <authorList>
            <consortium name="Ensembl"/>
        </authorList>
    </citation>
    <scope>IDENTIFICATION</scope>
</reference>
<keyword evidence="3" id="KW-0805">Transcription regulation</keyword>
<evidence type="ECO:0000256" key="5">
    <source>
        <dbReference type="ARBA" id="ARBA00023242"/>
    </source>
</evidence>
<feature type="domain" description="BHLH" evidence="7">
    <location>
        <begin position="17"/>
        <end position="73"/>
    </location>
</feature>
<dbReference type="GO" id="GO:0003677">
    <property type="term" value="F:DNA binding"/>
    <property type="evidence" value="ECO:0007669"/>
    <property type="project" value="InterPro"/>
</dbReference>
<dbReference type="Gene3D" id="4.10.280.10">
    <property type="entry name" value="Helix-loop-helix DNA-binding domain"/>
    <property type="match status" value="1"/>
</dbReference>
<dbReference type="Proteomes" id="UP000694700">
    <property type="component" value="Unplaced"/>
</dbReference>
<evidence type="ECO:0000256" key="6">
    <source>
        <dbReference type="SAM" id="MobiDB-lite"/>
    </source>
</evidence>
<dbReference type="GO" id="GO:0006355">
    <property type="term" value="P:regulation of DNA-templated transcription"/>
    <property type="evidence" value="ECO:0007669"/>
    <property type="project" value="InterPro"/>
</dbReference>
<dbReference type="FunFam" id="4.10.280.10:FF:000077">
    <property type="entry name" value="transcription factor HES-3 isoform X2"/>
    <property type="match status" value="1"/>
</dbReference>
<dbReference type="Ensembl" id="ENSCCRT00015036419.1">
    <property type="protein sequence ID" value="ENSCCRP00015035193.1"/>
    <property type="gene ID" value="ENSCCRG00015014682.1"/>
</dbReference>
<evidence type="ECO:0000256" key="4">
    <source>
        <dbReference type="ARBA" id="ARBA00023163"/>
    </source>
</evidence>
<dbReference type="InterPro" id="IPR003650">
    <property type="entry name" value="Orange_dom"/>
</dbReference>
<dbReference type="GO" id="GO:0046983">
    <property type="term" value="F:protein dimerization activity"/>
    <property type="evidence" value="ECO:0007669"/>
    <property type="project" value="InterPro"/>
</dbReference>
<dbReference type="InterPro" id="IPR011598">
    <property type="entry name" value="bHLH_dom"/>
</dbReference>
<evidence type="ECO:0000256" key="1">
    <source>
        <dbReference type="ARBA" id="ARBA00004123"/>
    </source>
</evidence>
<dbReference type="CDD" id="cd18933">
    <property type="entry name" value="bHLH-O_HES3"/>
    <property type="match status" value="1"/>
</dbReference>
<organism evidence="9 10">
    <name type="scientific">Cyprinus carpio</name>
    <name type="common">Common carp</name>
    <dbReference type="NCBI Taxonomy" id="7962"/>
    <lineage>
        <taxon>Eukaryota</taxon>
        <taxon>Metazoa</taxon>
        <taxon>Chordata</taxon>
        <taxon>Craniata</taxon>
        <taxon>Vertebrata</taxon>
        <taxon>Euteleostomi</taxon>
        <taxon>Actinopterygii</taxon>
        <taxon>Neopterygii</taxon>
        <taxon>Teleostei</taxon>
        <taxon>Ostariophysi</taxon>
        <taxon>Cypriniformes</taxon>
        <taxon>Cyprinidae</taxon>
        <taxon>Cyprininae</taxon>
        <taxon>Cyprinus</taxon>
    </lineage>
</organism>
<dbReference type="PROSITE" id="PS51054">
    <property type="entry name" value="ORANGE"/>
    <property type="match status" value="1"/>
</dbReference>
<evidence type="ECO:0000313" key="9">
    <source>
        <dbReference type="Ensembl" id="ENSCCRP00015035193.1"/>
    </source>
</evidence>
<dbReference type="PROSITE" id="PS50888">
    <property type="entry name" value="BHLH"/>
    <property type="match status" value="1"/>
</dbReference>
<dbReference type="GO" id="GO:0005634">
    <property type="term" value="C:nucleus"/>
    <property type="evidence" value="ECO:0007669"/>
    <property type="project" value="UniProtKB-SubCell"/>
</dbReference>
<dbReference type="PANTHER" id="PTHR10985">
    <property type="entry name" value="BASIC HELIX-LOOP-HELIX TRANSCRIPTION FACTOR, HES-RELATED"/>
    <property type="match status" value="1"/>
</dbReference>
<proteinExistence type="predicted"/>
<dbReference type="InterPro" id="IPR050370">
    <property type="entry name" value="HES_HEY"/>
</dbReference>
<comment type="subcellular location">
    <subcellularLocation>
        <location evidence="1">Nucleus</location>
    </subcellularLocation>
</comment>
<dbReference type="Pfam" id="PF00010">
    <property type="entry name" value="HLH"/>
    <property type="match status" value="1"/>
</dbReference>
<keyword evidence="5" id="KW-0539">Nucleus</keyword>
<evidence type="ECO:0000313" key="10">
    <source>
        <dbReference type="Proteomes" id="UP000694700"/>
    </source>
</evidence>
<name>A0A8C1YWB0_CYPCA</name>